<protein>
    <recommendedName>
        <fullName evidence="13">Cation diffusion facilitator family transporter</fullName>
    </recommendedName>
</protein>
<name>A0A0W4ZTV7_PNEJ7</name>
<dbReference type="AlphaFoldDB" id="A0A0W4ZTV7"/>
<feature type="transmembrane region" description="Helical" evidence="8">
    <location>
        <begin position="305"/>
        <end position="322"/>
    </location>
</feature>
<dbReference type="InterPro" id="IPR002524">
    <property type="entry name" value="Cation_efflux"/>
</dbReference>
<dbReference type="Pfam" id="PF01545">
    <property type="entry name" value="Cation_efflux"/>
    <property type="match status" value="1"/>
</dbReference>
<dbReference type="OrthoDB" id="9944568at2759"/>
<dbReference type="GeneID" id="28939588"/>
<evidence type="ECO:0000256" key="1">
    <source>
        <dbReference type="ARBA" id="ARBA00004141"/>
    </source>
</evidence>
<keyword evidence="12" id="KW-1185">Reference proteome</keyword>
<dbReference type="NCBIfam" id="TIGR01297">
    <property type="entry name" value="CDF"/>
    <property type="match status" value="1"/>
</dbReference>
<dbReference type="RefSeq" id="XP_018230501.1">
    <property type="nucleotide sequence ID" value="XM_018373333.1"/>
</dbReference>
<dbReference type="SUPFAM" id="SSF160240">
    <property type="entry name" value="Cation efflux protein cytoplasmic domain-like"/>
    <property type="match status" value="1"/>
</dbReference>
<dbReference type="Gene3D" id="1.20.1510.10">
    <property type="entry name" value="Cation efflux protein transmembrane domain"/>
    <property type="match status" value="1"/>
</dbReference>
<reference evidence="12" key="1">
    <citation type="journal article" date="2016" name="Nat. Commun.">
        <title>Genome analysis of three Pneumocystis species reveals adaptation mechanisms to life exclusively in mammalian hosts.</title>
        <authorList>
            <person name="Ma L."/>
            <person name="Chen Z."/>
            <person name="Huang D.W."/>
            <person name="Kutty G."/>
            <person name="Ishihara M."/>
            <person name="Wang H."/>
            <person name="Abouelleil A."/>
            <person name="Bishop L."/>
            <person name="Davey E."/>
            <person name="Deng R."/>
            <person name="Deng X."/>
            <person name="Fan L."/>
            <person name="Fantoni G."/>
            <person name="Fitzgerald M."/>
            <person name="Gogineni E."/>
            <person name="Goldberg J.M."/>
            <person name="Handley G."/>
            <person name="Hu X."/>
            <person name="Huber C."/>
            <person name="Jiao X."/>
            <person name="Jones K."/>
            <person name="Levin J.Z."/>
            <person name="Liu Y."/>
            <person name="Macdonald P."/>
            <person name="Melnikov A."/>
            <person name="Raley C."/>
            <person name="Sassi M."/>
            <person name="Sherman B.T."/>
            <person name="Song X."/>
            <person name="Sykes S."/>
            <person name="Tran B."/>
            <person name="Walsh L."/>
            <person name="Xia Y."/>
            <person name="Yang J."/>
            <person name="Young S."/>
            <person name="Zeng Q."/>
            <person name="Zheng X."/>
            <person name="Stephens R."/>
            <person name="Nusbaum C."/>
            <person name="Birren B.W."/>
            <person name="Azadi P."/>
            <person name="Lempicki R.A."/>
            <person name="Cuomo C.A."/>
            <person name="Kovacs J.A."/>
        </authorList>
    </citation>
    <scope>NUCLEOTIDE SEQUENCE [LARGE SCALE GENOMIC DNA]</scope>
    <source>
        <strain evidence="12">RU7</strain>
    </source>
</reference>
<evidence type="ECO:0000256" key="2">
    <source>
        <dbReference type="ARBA" id="ARBA00008873"/>
    </source>
</evidence>
<evidence type="ECO:0000256" key="6">
    <source>
        <dbReference type="ARBA" id="ARBA00022989"/>
    </source>
</evidence>
<accession>A0A0W4ZTV7</accession>
<feature type="domain" description="Cation efflux protein transmembrane" evidence="9">
    <location>
        <begin position="29"/>
        <end position="330"/>
    </location>
</feature>
<evidence type="ECO:0000259" key="9">
    <source>
        <dbReference type="Pfam" id="PF01545"/>
    </source>
</evidence>
<dbReference type="STRING" id="1408657.A0A0W4ZTV7"/>
<evidence type="ECO:0000256" key="4">
    <source>
        <dbReference type="ARBA" id="ARBA00022692"/>
    </source>
</evidence>
<comment type="similarity">
    <text evidence="2">Belongs to the cation diffusion facilitator (CDF) transporter (TC 2.A.4) family. SLC30A subfamily.</text>
</comment>
<gene>
    <name evidence="11" type="ORF">T551_01070</name>
</gene>
<evidence type="ECO:0000256" key="7">
    <source>
        <dbReference type="ARBA" id="ARBA00023136"/>
    </source>
</evidence>
<dbReference type="VEuPathDB" id="FungiDB:T551_01070"/>
<dbReference type="GO" id="GO:0006882">
    <property type="term" value="P:intracellular zinc ion homeostasis"/>
    <property type="evidence" value="ECO:0007669"/>
    <property type="project" value="TreeGrafter"/>
</dbReference>
<dbReference type="Proteomes" id="UP000053447">
    <property type="component" value="Unassembled WGS sequence"/>
</dbReference>
<evidence type="ECO:0000256" key="3">
    <source>
        <dbReference type="ARBA" id="ARBA00022448"/>
    </source>
</evidence>
<dbReference type="InterPro" id="IPR058533">
    <property type="entry name" value="Cation_efflux_TM"/>
</dbReference>
<dbReference type="InterPro" id="IPR027470">
    <property type="entry name" value="Cation_efflux_CTD"/>
</dbReference>
<dbReference type="InterPro" id="IPR027469">
    <property type="entry name" value="Cation_efflux_TMD_sf"/>
</dbReference>
<evidence type="ECO:0000313" key="12">
    <source>
        <dbReference type="Proteomes" id="UP000053447"/>
    </source>
</evidence>
<dbReference type="PANTHER" id="PTHR45820:SF4">
    <property type="entry name" value="ZINC TRANSPORTER 63C, ISOFORM F"/>
    <property type="match status" value="1"/>
</dbReference>
<comment type="caution">
    <text evidence="11">The sequence shown here is derived from an EMBL/GenBank/DDBJ whole genome shotgun (WGS) entry which is preliminary data.</text>
</comment>
<evidence type="ECO:0000256" key="8">
    <source>
        <dbReference type="SAM" id="Phobius"/>
    </source>
</evidence>
<evidence type="ECO:0000259" key="10">
    <source>
        <dbReference type="Pfam" id="PF16916"/>
    </source>
</evidence>
<dbReference type="GO" id="GO:0016020">
    <property type="term" value="C:membrane"/>
    <property type="evidence" value="ECO:0007669"/>
    <property type="project" value="UniProtKB-SubCell"/>
</dbReference>
<feature type="domain" description="Cation efflux protein cytoplasmic" evidence="10">
    <location>
        <begin position="334"/>
        <end position="410"/>
    </location>
</feature>
<keyword evidence="6 8" id="KW-1133">Transmembrane helix</keyword>
<evidence type="ECO:0000313" key="11">
    <source>
        <dbReference type="EMBL" id="KTW31809.1"/>
    </source>
</evidence>
<dbReference type="Pfam" id="PF16916">
    <property type="entry name" value="ZT_dimer"/>
    <property type="match status" value="1"/>
</dbReference>
<comment type="subcellular location">
    <subcellularLocation>
        <location evidence="1">Membrane</location>
        <topology evidence="1">Multi-pass membrane protein</topology>
    </subcellularLocation>
</comment>
<dbReference type="eggNOG" id="KOG1483">
    <property type="taxonomic scope" value="Eukaryota"/>
</dbReference>
<feature type="transmembrane region" description="Helical" evidence="8">
    <location>
        <begin position="62"/>
        <end position="80"/>
    </location>
</feature>
<feature type="transmembrane region" description="Helical" evidence="8">
    <location>
        <begin position="270"/>
        <end position="293"/>
    </location>
</feature>
<feature type="transmembrane region" description="Helical" evidence="8">
    <location>
        <begin position="100"/>
        <end position="120"/>
    </location>
</feature>
<organism evidence="11 12">
    <name type="scientific">Pneumocystis jirovecii (strain RU7)</name>
    <name type="common">Human pneumocystis pneumonia agent</name>
    <dbReference type="NCBI Taxonomy" id="1408657"/>
    <lineage>
        <taxon>Eukaryota</taxon>
        <taxon>Fungi</taxon>
        <taxon>Dikarya</taxon>
        <taxon>Ascomycota</taxon>
        <taxon>Taphrinomycotina</taxon>
        <taxon>Pneumocystomycetes</taxon>
        <taxon>Pneumocystaceae</taxon>
        <taxon>Pneumocystis</taxon>
    </lineage>
</organism>
<dbReference type="InterPro" id="IPR036837">
    <property type="entry name" value="Cation_efflux_CTD_sf"/>
</dbReference>
<evidence type="ECO:0008006" key="13">
    <source>
        <dbReference type="Google" id="ProtNLM"/>
    </source>
</evidence>
<feature type="transmembrane region" description="Helical" evidence="8">
    <location>
        <begin position="27"/>
        <end position="50"/>
    </location>
</feature>
<keyword evidence="4 8" id="KW-0812">Transmembrane</keyword>
<dbReference type="PANTHER" id="PTHR45820">
    <property type="entry name" value="FI23527P1"/>
    <property type="match status" value="1"/>
</dbReference>
<dbReference type="EMBL" id="LFWA01000004">
    <property type="protein sequence ID" value="KTW31809.1"/>
    <property type="molecule type" value="Genomic_DNA"/>
</dbReference>
<evidence type="ECO:0000256" key="5">
    <source>
        <dbReference type="ARBA" id="ARBA00022833"/>
    </source>
</evidence>
<keyword evidence="3" id="KW-0813">Transport</keyword>
<dbReference type="SUPFAM" id="SSF161111">
    <property type="entry name" value="Cation efflux protein transmembrane domain-like"/>
    <property type="match status" value="1"/>
</dbReference>
<keyword evidence="7 8" id="KW-0472">Membrane</keyword>
<dbReference type="GO" id="GO:0005385">
    <property type="term" value="F:zinc ion transmembrane transporter activity"/>
    <property type="evidence" value="ECO:0007669"/>
    <property type="project" value="TreeGrafter"/>
</dbReference>
<proteinExistence type="inferred from homology"/>
<feature type="transmembrane region" description="Helical" evidence="8">
    <location>
        <begin position="132"/>
        <end position="152"/>
    </location>
</feature>
<sequence length="460" mass="52695">MIKALLLLKNPFTSLIKMKSKVLSRKIRIIILLIIDIFFFLTELVIGFILNSLALITDSFHLLNDIISLVISLWSIKLVLKKNPSAKYTYGWQRAEVLGALINGVFLLAICLAILLEAVQRFFKHEEIHNPVLILIVGILGMVSNAFGLFLFHDFKHHHKNIKDKDENNNQETNEDVRRFPITIYNKLKIFYRRIFNKHMNNTLEYNNTINKDTKDCTRISPEEKKGEFGNNFNETPVQMLLDEHNRHNHAKSKNCPTKYPYRSLNMKGVFLHVLGDALGNFGVIISALFIWLSNYSWKYYADPFISMVISIIISINTLPLIKSSSLILLQVAPKDIHVEDIKEDISSISGVISIHELHIWQLSDTKLIASAHILIGFSPDNAEKYMNLIASIRQCLHAYGIHSSTIQIEFQGVYPHKAFFTENNNRRSSCCLLECVGGEECFDNRCCISPNSIEKDFVP</sequence>
<keyword evidence="5" id="KW-0862">Zinc</keyword>